<reference evidence="2 3" key="1">
    <citation type="submission" date="2019-03" db="EMBL/GenBank/DDBJ databases">
        <title>Genomic Encyclopedia of Type Strains, Phase IV (KMG-IV): sequencing the most valuable type-strain genomes for metagenomic binning, comparative biology and taxonomic classification.</title>
        <authorList>
            <person name="Goeker M."/>
        </authorList>
    </citation>
    <scope>NUCLEOTIDE SEQUENCE [LARGE SCALE GENOMIC DNA]</scope>
    <source>
        <strain evidence="2 3">DSM 28559</strain>
    </source>
</reference>
<dbReference type="PANTHER" id="PTHR18964:SF165">
    <property type="entry name" value="BETA-GLUCOSIDE KINASE"/>
    <property type="match status" value="1"/>
</dbReference>
<dbReference type="PANTHER" id="PTHR18964">
    <property type="entry name" value="ROK (REPRESSOR, ORF, KINASE) FAMILY"/>
    <property type="match status" value="1"/>
</dbReference>
<keyword evidence="2" id="KW-0418">Kinase</keyword>
<dbReference type="Proteomes" id="UP000295711">
    <property type="component" value="Unassembled WGS sequence"/>
</dbReference>
<dbReference type="SUPFAM" id="SSF53067">
    <property type="entry name" value="Actin-like ATPase domain"/>
    <property type="match status" value="1"/>
</dbReference>
<gene>
    <name evidence="2" type="ORF">EV212_101266</name>
</gene>
<organism evidence="2 3">
    <name type="scientific">Frisingicoccus caecimuris</name>
    <dbReference type="NCBI Taxonomy" id="1796636"/>
    <lineage>
        <taxon>Bacteria</taxon>
        <taxon>Bacillati</taxon>
        <taxon>Bacillota</taxon>
        <taxon>Clostridia</taxon>
        <taxon>Lachnospirales</taxon>
        <taxon>Lachnospiraceae</taxon>
        <taxon>Frisingicoccus</taxon>
    </lineage>
</organism>
<keyword evidence="3" id="KW-1185">Reference proteome</keyword>
<protein>
    <submittedName>
        <fullName evidence="2">Putative NBD/HSP70 family sugar kinase</fullName>
    </submittedName>
</protein>
<keyword evidence="2" id="KW-0808">Transferase</keyword>
<dbReference type="InterPro" id="IPR000600">
    <property type="entry name" value="ROK"/>
</dbReference>
<dbReference type="OrthoDB" id="9795247at2"/>
<dbReference type="AlphaFoldDB" id="A0A4R2LDE6"/>
<comment type="caution">
    <text evidence="2">The sequence shown here is derived from an EMBL/GenBank/DDBJ whole genome shotgun (WGS) entry which is preliminary data.</text>
</comment>
<sequence>MRIAALDIGGTSIKSGIWDGCQASELKEWDTNASRGGEYLMERVKEILHTYGAFDAIGISTAGQVDSEKGKIHYANDNIPNYTGMEIRAVLEKEFRVPVAVENDVNAAALGELYFGAAKGSKNFLCLTYGTGVGGAIVLNGSIYTGNTFSGASFGGIVVHPESIRKDEEFSGCYEKYASTTALVKRVKAVDASLDNGRKIFEAFERPEIRAEIDGWIDEIVYGLITLIHIFNPSDILLGGGILAQKYIIEEVRRRVDVGISEGFRGTRIRQTGLGNQAGLLGAAWLARELLEK</sequence>
<dbReference type="EMBL" id="SLXA01000001">
    <property type="protein sequence ID" value="TCO86479.1"/>
    <property type="molecule type" value="Genomic_DNA"/>
</dbReference>
<name>A0A4R2LDE6_9FIRM</name>
<dbReference type="RefSeq" id="WP_132087699.1">
    <property type="nucleotide sequence ID" value="NZ_JANKAQ010000002.1"/>
</dbReference>
<dbReference type="GO" id="GO:0016301">
    <property type="term" value="F:kinase activity"/>
    <property type="evidence" value="ECO:0007669"/>
    <property type="project" value="UniProtKB-KW"/>
</dbReference>
<dbReference type="Pfam" id="PF00480">
    <property type="entry name" value="ROK"/>
    <property type="match status" value="1"/>
</dbReference>
<evidence type="ECO:0000313" key="3">
    <source>
        <dbReference type="Proteomes" id="UP000295711"/>
    </source>
</evidence>
<proteinExistence type="inferred from homology"/>
<dbReference type="Gene3D" id="3.30.420.40">
    <property type="match status" value="2"/>
</dbReference>
<comment type="similarity">
    <text evidence="1">Belongs to the ROK (NagC/XylR) family.</text>
</comment>
<evidence type="ECO:0000256" key="1">
    <source>
        <dbReference type="ARBA" id="ARBA00006479"/>
    </source>
</evidence>
<evidence type="ECO:0000313" key="2">
    <source>
        <dbReference type="EMBL" id="TCO86479.1"/>
    </source>
</evidence>
<dbReference type="InterPro" id="IPR043129">
    <property type="entry name" value="ATPase_NBD"/>
</dbReference>
<accession>A0A4R2LDE6</accession>
<dbReference type="CDD" id="cd24068">
    <property type="entry name" value="ASKHA_NBD_ROK_FnNanK-like"/>
    <property type="match status" value="1"/>
</dbReference>